<evidence type="ECO:0000313" key="2">
    <source>
        <dbReference type="Proteomes" id="UP001241110"/>
    </source>
</evidence>
<evidence type="ECO:0000313" key="1">
    <source>
        <dbReference type="EMBL" id="MDJ1483775.1"/>
    </source>
</evidence>
<accession>A0AAE3QV03</accession>
<dbReference type="AlphaFoldDB" id="A0AAE3QV03"/>
<organism evidence="1 2">
    <name type="scientific">Xanthocytophaga flava</name>
    <dbReference type="NCBI Taxonomy" id="3048013"/>
    <lineage>
        <taxon>Bacteria</taxon>
        <taxon>Pseudomonadati</taxon>
        <taxon>Bacteroidota</taxon>
        <taxon>Cytophagia</taxon>
        <taxon>Cytophagales</taxon>
        <taxon>Rhodocytophagaceae</taxon>
        <taxon>Xanthocytophaga</taxon>
    </lineage>
</organism>
<gene>
    <name evidence="1" type="ORF">QNI16_24965</name>
</gene>
<protein>
    <submittedName>
        <fullName evidence="1">Uncharacterized protein</fullName>
    </submittedName>
</protein>
<dbReference type="Proteomes" id="UP001241110">
    <property type="component" value="Unassembled WGS sequence"/>
</dbReference>
<dbReference type="EMBL" id="JASJOS010000012">
    <property type="protein sequence ID" value="MDJ1483775.1"/>
    <property type="molecule type" value="Genomic_DNA"/>
</dbReference>
<comment type="caution">
    <text evidence="1">The sequence shown here is derived from an EMBL/GenBank/DDBJ whole genome shotgun (WGS) entry which is preliminary data.</text>
</comment>
<dbReference type="RefSeq" id="WP_313984133.1">
    <property type="nucleotide sequence ID" value="NZ_JASJOS010000012.1"/>
</dbReference>
<sequence length="168" mass="19316">MKYLFLTLWIVCLSSCSKDLKPLYSEQSTLTQENIHQLNGCYSSVLWRYIAPLAKTHYSTDTNTYKVCLVAKDNKCIVATLKEGDSIIATQKLKGHIKNGYFSARSKVYPLGIPPLFFLYYNTDMKIAFANSDDLYTEIHETRFGWVLLFAHGGNSDTFYKVYKKESF</sequence>
<proteinExistence type="predicted"/>
<name>A0AAE3QV03_9BACT</name>
<reference evidence="1" key="1">
    <citation type="submission" date="2023-05" db="EMBL/GenBank/DDBJ databases">
        <authorList>
            <person name="Zhang X."/>
        </authorList>
    </citation>
    <scope>NUCLEOTIDE SEQUENCE</scope>
    <source>
        <strain evidence="1">YF14B1</strain>
    </source>
</reference>